<evidence type="ECO:0000256" key="5">
    <source>
        <dbReference type="ARBA" id="ARBA00023052"/>
    </source>
</evidence>
<dbReference type="InterPro" id="IPR045229">
    <property type="entry name" value="TPP_enz"/>
</dbReference>
<evidence type="ECO:0000256" key="2">
    <source>
        <dbReference type="ARBA" id="ARBA00007812"/>
    </source>
</evidence>
<dbReference type="InterPro" id="IPR029035">
    <property type="entry name" value="DHS-like_NAD/FAD-binding_dom"/>
</dbReference>
<proteinExistence type="inferred from homology"/>
<organism evidence="11 12">
    <name type="scientific">Acidianus brierleyi</name>
    <dbReference type="NCBI Taxonomy" id="41673"/>
    <lineage>
        <taxon>Archaea</taxon>
        <taxon>Thermoproteota</taxon>
        <taxon>Thermoprotei</taxon>
        <taxon>Sulfolobales</taxon>
        <taxon>Sulfolobaceae</taxon>
        <taxon>Acidianus</taxon>
    </lineage>
</organism>
<dbReference type="SUPFAM" id="SSF52467">
    <property type="entry name" value="DHS-like NAD/FAD-binding domain"/>
    <property type="match status" value="1"/>
</dbReference>
<evidence type="ECO:0000313" key="12">
    <source>
        <dbReference type="Proteomes" id="UP000248044"/>
    </source>
</evidence>
<dbReference type="GO" id="GO:0003984">
    <property type="term" value="F:acetolactate synthase activity"/>
    <property type="evidence" value="ECO:0007669"/>
    <property type="project" value="TreeGrafter"/>
</dbReference>
<dbReference type="InterPro" id="IPR012000">
    <property type="entry name" value="Thiamin_PyroP_enz_cen_dom"/>
</dbReference>
<gene>
    <name evidence="11" type="ORF">DFR85_14405</name>
</gene>
<keyword evidence="5 7" id="KW-0786">Thiamine pyrophosphate</keyword>
<dbReference type="PANTHER" id="PTHR18968">
    <property type="entry name" value="THIAMINE PYROPHOSPHATE ENZYMES"/>
    <property type="match status" value="1"/>
</dbReference>
<evidence type="ECO:0000256" key="7">
    <source>
        <dbReference type="RuleBase" id="RU362132"/>
    </source>
</evidence>
<dbReference type="OrthoDB" id="6837at2157"/>
<evidence type="ECO:0000256" key="4">
    <source>
        <dbReference type="ARBA" id="ARBA00012691"/>
    </source>
</evidence>
<dbReference type="CDD" id="cd07035">
    <property type="entry name" value="TPP_PYR_POX_like"/>
    <property type="match status" value="1"/>
</dbReference>
<feature type="domain" description="Thiamine pyrophosphate enzyme central" evidence="8">
    <location>
        <begin position="193"/>
        <end position="328"/>
    </location>
</feature>
<comment type="function">
    <text evidence="1">Catalyzes the coenzyme A-dependent oxidative decarboxylation of different 2-oxoacids such as 2-oxoglutarate, pyruvate and 2-oxobutyrate to form their CoA derivatives.</text>
</comment>
<dbReference type="InterPro" id="IPR011766">
    <property type="entry name" value="TPP_enzyme_TPP-bd"/>
</dbReference>
<feature type="domain" description="Thiamine pyrophosphate enzyme N-terminal TPP-binding" evidence="10">
    <location>
        <begin position="1"/>
        <end position="117"/>
    </location>
</feature>
<dbReference type="GO" id="GO:0018491">
    <property type="term" value="F:2-oxobutyrate synthase activity"/>
    <property type="evidence" value="ECO:0007669"/>
    <property type="project" value="UniProtKB-ARBA"/>
</dbReference>
<sequence length="562" mass="62987">MNGANILLEMLERYNVKYVFGLPGETSLALYEEWEKYNEKIRHVLVRDERNSVYMADAYAKIAFQPGIVEGPSVGSTYMLPGIAEAYKSATPLIIITTDTPLGSEYKNVLTSIDQSGIFQKITKSTYTVYSISDLPLIIRKAFRISTSGRPGPVNIRIPSNVLEDNVKDPEIYSQNEFSKYPAIRIVDDEEKIKEISEMLMKAEKPVIICGQGVLYSQAWNEVTELAELLDIPVGSTITGKGCISELHPLSIGVVGGRGGSSFSNSVVNDADLIFLLGSNTDSANTNYWTIPSKNKVIVHIDISFEDLGNVYKSINVVGDIKAILRKIIANTKKIQRTAWRNEVNARREKFLNHIKELKEKDSNYINIPKLIDEMDKLIKDDILIADPGIGAISTAAFYKTKYSGRRIIFNYGMGGLGYSIPASVGAYLASRKHIIVLTGDGSFNFSVGELETIKRYNINVTIILFNNSSYGWIRAEMMLYHNSKYFDTDFSPIDYSKISEGFGLKSYIIEKNADIAPVLTESFKNTPSLVDIRSITEDRLLLPVEHWINKAKENKNNDFIY</sequence>
<evidence type="ECO:0000259" key="10">
    <source>
        <dbReference type="Pfam" id="PF02776"/>
    </source>
</evidence>
<comment type="catalytic activity">
    <reaction evidence="6">
        <text>a 2-oxocarboxylate + 2 oxidized [2Fe-2S]-[ferredoxin] + CoA = an acyl-CoA + 2 reduced [2Fe-2S]-[ferredoxin] + CO2 + H(+)</text>
        <dbReference type="Rhea" id="RHEA:42316"/>
        <dbReference type="Rhea" id="RHEA-COMP:10000"/>
        <dbReference type="Rhea" id="RHEA-COMP:10001"/>
        <dbReference type="ChEBI" id="CHEBI:15378"/>
        <dbReference type="ChEBI" id="CHEBI:16526"/>
        <dbReference type="ChEBI" id="CHEBI:33737"/>
        <dbReference type="ChEBI" id="CHEBI:33738"/>
        <dbReference type="ChEBI" id="CHEBI:35179"/>
        <dbReference type="ChEBI" id="CHEBI:57287"/>
        <dbReference type="ChEBI" id="CHEBI:58342"/>
        <dbReference type="EC" id="1.2.7.11"/>
    </reaction>
</comment>
<dbReference type="Gene3D" id="3.40.50.1220">
    <property type="entry name" value="TPP-binding domain"/>
    <property type="match status" value="1"/>
</dbReference>
<evidence type="ECO:0000256" key="6">
    <source>
        <dbReference type="ARBA" id="ARBA00048893"/>
    </source>
</evidence>
<feature type="domain" description="Thiamine pyrophosphate enzyme TPP-binding" evidence="9">
    <location>
        <begin position="390"/>
        <end position="533"/>
    </location>
</feature>
<name>A0A2U9IJ22_9CREN</name>
<comment type="similarity">
    <text evidence="2 7">Belongs to the TPP enzyme family.</text>
</comment>
<dbReference type="GO" id="GO:0000287">
    <property type="term" value="F:magnesium ion binding"/>
    <property type="evidence" value="ECO:0007669"/>
    <property type="project" value="InterPro"/>
</dbReference>
<accession>A0A2U9IJ22</accession>
<evidence type="ECO:0000256" key="1">
    <source>
        <dbReference type="ARBA" id="ARBA00003908"/>
    </source>
</evidence>
<dbReference type="InterPro" id="IPR029061">
    <property type="entry name" value="THDP-binding"/>
</dbReference>
<dbReference type="AlphaFoldDB" id="A0A2U9IJ22"/>
<dbReference type="GO" id="GO:0005948">
    <property type="term" value="C:acetolactate synthase complex"/>
    <property type="evidence" value="ECO:0007669"/>
    <property type="project" value="TreeGrafter"/>
</dbReference>
<dbReference type="CDD" id="cd00568">
    <property type="entry name" value="TPP_enzymes"/>
    <property type="match status" value="1"/>
</dbReference>
<dbReference type="EMBL" id="CP029289">
    <property type="protein sequence ID" value="AWR96058.1"/>
    <property type="molecule type" value="Genomic_DNA"/>
</dbReference>
<dbReference type="GO" id="GO:0019164">
    <property type="term" value="F:pyruvate synthase activity"/>
    <property type="evidence" value="ECO:0007669"/>
    <property type="project" value="UniProtKB-ARBA"/>
</dbReference>
<evidence type="ECO:0000256" key="3">
    <source>
        <dbReference type="ARBA" id="ARBA00011631"/>
    </source>
</evidence>
<evidence type="ECO:0000313" key="11">
    <source>
        <dbReference type="EMBL" id="AWR96058.1"/>
    </source>
</evidence>
<keyword evidence="12" id="KW-1185">Reference proteome</keyword>
<dbReference type="PANTHER" id="PTHR18968:SF13">
    <property type="entry name" value="ACETOLACTATE SYNTHASE CATALYTIC SUBUNIT, MITOCHONDRIAL"/>
    <property type="match status" value="1"/>
</dbReference>
<protein>
    <recommendedName>
        <fullName evidence="4">2-oxoacid oxidoreductase (ferredoxin)</fullName>
        <ecNumber evidence="4">1.2.7.11</ecNumber>
    </recommendedName>
</protein>
<reference evidence="11 12" key="1">
    <citation type="submission" date="2018-05" db="EMBL/GenBank/DDBJ databases">
        <title>Complete Genome Sequences of Extremely Thermoacidophilic, Metal-Mobilizing Type-Strain Members of the Archaeal Family Sulfolobaceae: Acidianus brierleyi DSM-1651T, Acidianus sulfidivorans DSM-18786T, Metallosphaera hakonensis DSM-7519T, and Metallosphaera prunae DSM-10039T.</title>
        <authorList>
            <person name="Counts J.A."/>
            <person name="Kelly R.M."/>
        </authorList>
    </citation>
    <scope>NUCLEOTIDE SEQUENCE [LARGE SCALE GENOMIC DNA]</scope>
    <source>
        <strain evidence="11 12">DSM 1651</strain>
    </source>
</reference>
<dbReference type="GO" id="GO:0009099">
    <property type="term" value="P:L-valine biosynthetic process"/>
    <property type="evidence" value="ECO:0007669"/>
    <property type="project" value="TreeGrafter"/>
</dbReference>
<dbReference type="Pfam" id="PF02776">
    <property type="entry name" value="TPP_enzyme_N"/>
    <property type="match status" value="1"/>
</dbReference>
<comment type="subunit">
    <text evidence="3">Heterodimer composed of an alpha and a beta subunit.</text>
</comment>
<dbReference type="Pfam" id="PF02775">
    <property type="entry name" value="TPP_enzyme_C"/>
    <property type="match status" value="1"/>
</dbReference>
<dbReference type="GO" id="GO:0050660">
    <property type="term" value="F:flavin adenine dinucleotide binding"/>
    <property type="evidence" value="ECO:0007669"/>
    <property type="project" value="TreeGrafter"/>
</dbReference>
<dbReference type="Proteomes" id="UP000248044">
    <property type="component" value="Chromosome"/>
</dbReference>
<evidence type="ECO:0000259" key="9">
    <source>
        <dbReference type="Pfam" id="PF02775"/>
    </source>
</evidence>
<dbReference type="InterPro" id="IPR012001">
    <property type="entry name" value="Thiamin_PyroP_enz_TPP-bd_dom"/>
</dbReference>
<dbReference type="GO" id="GO:0030976">
    <property type="term" value="F:thiamine pyrophosphate binding"/>
    <property type="evidence" value="ECO:0007669"/>
    <property type="project" value="InterPro"/>
</dbReference>
<dbReference type="GO" id="GO:0047553">
    <property type="term" value="F:2-oxoglutarate synthase activity"/>
    <property type="evidence" value="ECO:0007669"/>
    <property type="project" value="UniProtKB-ARBA"/>
</dbReference>
<dbReference type="EC" id="1.2.7.11" evidence="4"/>
<dbReference type="GO" id="GO:0009097">
    <property type="term" value="P:isoleucine biosynthetic process"/>
    <property type="evidence" value="ECO:0007669"/>
    <property type="project" value="TreeGrafter"/>
</dbReference>
<evidence type="ECO:0000259" key="8">
    <source>
        <dbReference type="Pfam" id="PF00205"/>
    </source>
</evidence>
<dbReference type="Pfam" id="PF00205">
    <property type="entry name" value="TPP_enzyme_M"/>
    <property type="match status" value="1"/>
</dbReference>
<dbReference type="KEGG" id="abri:DFR85_14405"/>
<dbReference type="Gene3D" id="3.40.50.970">
    <property type="match status" value="2"/>
</dbReference>
<dbReference type="SUPFAM" id="SSF52518">
    <property type="entry name" value="Thiamin diphosphate-binding fold (THDP-binding)"/>
    <property type="match status" value="2"/>
</dbReference>